<keyword evidence="3" id="KW-0614">Plasmid</keyword>
<dbReference type="EMBL" id="AP018205">
    <property type="protein sequence ID" value="BAY59520.1"/>
    <property type="molecule type" value="Genomic_DNA"/>
</dbReference>
<keyword evidence="2" id="KW-0472">Membrane</keyword>
<evidence type="ECO:0000313" key="3">
    <source>
        <dbReference type="EMBL" id="BAY59520.1"/>
    </source>
</evidence>
<feature type="transmembrane region" description="Helical" evidence="2">
    <location>
        <begin position="165"/>
        <end position="186"/>
    </location>
</feature>
<dbReference type="PANTHER" id="PTHR14136:SF17">
    <property type="entry name" value="BTB_POZ DOMAIN-CONTAINING PROTEIN KCTD9"/>
    <property type="match status" value="1"/>
</dbReference>
<feature type="transmembrane region" description="Helical" evidence="2">
    <location>
        <begin position="193"/>
        <end position="214"/>
    </location>
</feature>
<dbReference type="SUPFAM" id="SSF141571">
    <property type="entry name" value="Pentapeptide repeat-like"/>
    <property type="match status" value="2"/>
</dbReference>
<feature type="coiled-coil region" evidence="1">
    <location>
        <begin position="506"/>
        <end position="540"/>
    </location>
</feature>
<protein>
    <submittedName>
        <fullName evidence="3">Pentapeptide repeat-containing protein</fullName>
    </submittedName>
</protein>
<geneLocation type="plasmid" evidence="3">
    <name>plasmid2</name>
</geneLocation>
<feature type="transmembrane region" description="Helical" evidence="2">
    <location>
        <begin position="98"/>
        <end position="120"/>
    </location>
</feature>
<keyword evidence="2" id="KW-1133">Transmembrane helix</keyword>
<dbReference type="Proteomes" id="UP000217895">
    <property type="component" value="Plasmid Plasmid2 dna"/>
</dbReference>
<keyword evidence="1" id="KW-0175">Coiled coil</keyword>
<sequence>MIDVAPDMNDFSRQNLRGWNFKGQDLTGADFSGADIRGATFTNAILREAKFTGAKAGLRKRWVILQAVSALVLSALLNFVSIFFTAAIVASYFTPKGIQQYTILPGLAFLFVLGAVYFAIACRGATAKAFGTIMLCVAVAVAIAVAGAVAGAVAIAVGITVTGAVAGAVAAGAVATLLTVTVAVGVGVAVAGIVAIAGTGTGAVGAAFAFALALAGSVVIGIAGGVTVTVAVLTMILSFYVAWRMSKEDEKFALARSFGITLSALGGTNFQGADLTGTTFSGALLKNTNFANSRKQETTLTQVCWKDAKKLNRAQVGDSILTNRNVRELLVTGKGINQNFESANLRGADLTSAKLNGAILKYADLGEAILTYADLQHANLTEAQAIGANFTGAYLTGACIEAWNIDSTTNLQDVDAKFVYLLENEQERRPSSSEFAPGEFTTLFQKALNTVDLIFRDGIDWKAFFQSFQELRSQYSDENLSIQAIEKKSDGAFIIRLEVSLEADKAKIERQAKQLYEGQIRQLEERVAEHQDSVKYLRQSNANLEKVIQTMAENQSSKYDFRGSNIGNFIDTAQSGSQQSNIQYVNMSQDLTQAAQQIQDLLQQLQNQGVTVADSQQQVATDLANQAKTNPAIKKRLALWGKAMANKASETTVSEAAKLVLTLALKAAGVPLP</sequence>
<accession>A0A1Z4JS33</accession>
<dbReference type="Pfam" id="PF00805">
    <property type="entry name" value="Pentapeptide"/>
    <property type="match status" value="3"/>
</dbReference>
<feature type="transmembrane region" description="Helical" evidence="2">
    <location>
        <begin position="132"/>
        <end position="159"/>
    </location>
</feature>
<evidence type="ECO:0000256" key="2">
    <source>
        <dbReference type="SAM" id="Phobius"/>
    </source>
</evidence>
<keyword evidence="2" id="KW-0812">Transmembrane</keyword>
<feature type="transmembrane region" description="Helical" evidence="2">
    <location>
        <begin position="220"/>
        <end position="243"/>
    </location>
</feature>
<dbReference type="InterPro" id="IPR001646">
    <property type="entry name" value="5peptide_repeat"/>
</dbReference>
<dbReference type="InterPro" id="IPR051082">
    <property type="entry name" value="Pentapeptide-BTB/POZ_domain"/>
</dbReference>
<reference evidence="3 4" key="1">
    <citation type="submission" date="2017-06" db="EMBL/GenBank/DDBJ databases">
        <title>Genome sequencing of cyanobaciteial culture collection at National Institute for Environmental Studies (NIES).</title>
        <authorList>
            <person name="Hirose Y."/>
            <person name="Shimura Y."/>
            <person name="Fujisawa T."/>
            <person name="Nakamura Y."/>
            <person name="Kawachi M."/>
        </authorList>
    </citation>
    <scope>NUCLEOTIDE SEQUENCE [LARGE SCALE GENOMIC DNA]</scope>
    <source>
        <strain evidence="3 4">NIES-2135</strain>
        <plasmid evidence="4">Plasmid Plasmid2 dna</plasmid>
    </source>
</reference>
<evidence type="ECO:0000256" key="1">
    <source>
        <dbReference type="SAM" id="Coils"/>
    </source>
</evidence>
<evidence type="ECO:0000313" key="4">
    <source>
        <dbReference type="Proteomes" id="UP000217895"/>
    </source>
</evidence>
<feature type="transmembrane region" description="Helical" evidence="2">
    <location>
        <begin position="63"/>
        <end position="92"/>
    </location>
</feature>
<keyword evidence="4" id="KW-1185">Reference proteome</keyword>
<name>A0A1Z4JS33_LEPBY</name>
<dbReference type="PANTHER" id="PTHR14136">
    <property type="entry name" value="BTB_POZ DOMAIN-CONTAINING PROTEIN KCTD9"/>
    <property type="match status" value="1"/>
</dbReference>
<dbReference type="AlphaFoldDB" id="A0A1Z4JS33"/>
<dbReference type="Gene3D" id="2.160.20.80">
    <property type="entry name" value="E3 ubiquitin-protein ligase SopA"/>
    <property type="match status" value="3"/>
</dbReference>
<organism evidence="3 4">
    <name type="scientific">Leptolyngbya boryana NIES-2135</name>
    <dbReference type="NCBI Taxonomy" id="1973484"/>
    <lineage>
        <taxon>Bacteria</taxon>
        <taxon>Bacillati</taxon>
        <taxon>Cyanobacteriota</taxon>
        <taxon>Cyanophyceae</taxon>
        <taxon>Leptolyngbyales</taxon>
        <taxon>Leptolyngbyaceae</taxon>
        <taxon>Leptolyngbya group</taxon>
        <taxon>Leptolyngbya</taxon>
    </lineage>
</organism>
<proteinExistence type="predicted"/>
<gene>
    <name evidence="3" type="ORF">NIES2135_63970</name>
</gene>